<sequence>MGRRVWKPLNNSWNMIQNKQVYRKEKLFRNRDARLQNATSFFISNLPESCDKNSLWKAFEHLDNLEDTFVPCKKDRAGNKFGFIKLSNVTDPVWWMEKMKEVRIDGASIGVNLARFNRDGSKVETANQGNRMSVFNRLYGLNPIHEEGRAPVRKASAQHGVKSDSSVVKNKGNEPTGGSLALPPMHTESKKLLEFKSLVGEVKDIDILNGLKEHLSGLTEKGLKLKYLGGLKVLLCFDSPDEAEEFRYDMVNEWERWFSRLYLWDGIPPIFERVAWIKILGVPICLWDRHVFNKIGERCGRLLVKSEAESSNGNMAEERLAILVHSGKRISMEFDISWKEHNFKVWVEEIAGQWCPSFLDNDGSSQKSLELSSVYGVSSVVGVSESKSQVGDSSDACMGRSNSPLSPVFEDHGFEGIVHEAHAQPHANFIDERENNGQKNDDVGPEINNLNSMDRNGSPREYVRPSSTYFNEDREFVGPEVRNGEMNIEGGPNQEPSRPSFITTRPKRKSKSNKQKITVGAEAQVFDIPDLNKQVESDGDSDPFNINDIFRLEEEAARAGANKVIEREFLDSMEENQGETSDYLNFEAEVAHTMDFGYRLGIEVDGFENHVKKLVSGELELRCCK</sequence>
<gene>
    <name evidence="4" type="ORF">HannXRQ_Chr05g0132981</name>
</gene>
<name>A0A251UL50_HELAN</name>
<keyword evidence="5" id="KW-1185">Reference proteome</keyword>
<dbReference type="GO" id="GO:0003729">
    <property type="term" value="F:mRNA binding"/>
    <property type="evidence" value="ECO:0000318"/>
    <property type="project" value="GO_Central"/>
</dbReference>
<evidence type="ECO:0000259" key="3">
    <source>
        <dbReference type="PROSITE" id="PS50102"/>
    </source>
</evidence>
<evidence type="ECO:0000313" key="5">
    <source>
        <dbReference type="Proteomes" id="UP000215914"/>
    </source>
</evidence>
<keyword evidence="1" id="KW-0694">RNA-binding</keyword>
<dbReference type="PANTHER" id="PTHR34427">
    <property type="entry name" value="DUF4283 DOMAIN PROTEIN"/>
    <property type="match status" value="1"/>
</dbReference>
<dbReference type="Proteomes" id="UP000215914">
    <property type="component" value="Chromosome 5"/>
</dbReference>
<dbReference type="InterPro" id="IPR000504">
    <property type="entry name" value="RRM_dom"/>
</dbReference>
<organism evidence="4 5">
    <name type="scientific">Helianthus annuus</name>
    <name type="common">Common sunflower</name>
    <dbReference type="NCBI Taxonomy" id="4232"/>
    <lineage>
        <taxon>Eukaryota</taxon>
        <taxon>Viridiplantae</taxon>
        <taxon>Streptophyta</taxon>
        <taxon>Embryophyta</taxon>
        <taxon>Tracheophyta</taxon>
        <taxon>Spermatophyta</taxon>
        <taxon>Magnoliopsida</taxon>
        <taxon>eudicotyledons</taxon>
        <taxon>Gunneridae</taxon>
        <taxon>Pentapetalae</taxon>
        <taxon>asterids</taxon>
        <taxon>campanulids</taxon>
        <taxon>Asterales</taxon>
        <taxon>Asteraceae</taxon>
        <taxon>Asteroideae</taxon>
        <taxon>Heliantheae alliance</taxon>
        <taxon>Heliantheae</taxon>
        <taxon>Helianthus</taxon>
    </lineage>
</organism>
<feature type="region of interest" description="Disordered" evidence="2">
    <location>
        <begin position="157"/>
        <end position="183"/>
    </location>
</feature>
<evidence type="ECO:0000256" key="1">
    <source>
        <dbReference type="PROSITE-ProRule" id="PRU00176"/>
    </source>
</evidence>
<evidence type="ECO:0000256" key="2">
    <source>
        <dbReference type="SAM" id="MobiDB-lite"/>
    </source>
</evidence>
<dbReference type="GO" id="GO:0016607">
    <property type="term" value="C:nuclear speck"/>
    <property type="evidence" value="ECO:0000318"/>
    <property type="project" value="GO_Central"/>
</dbReference>
<dbReference type="CDD" id="cd00590">
    <property type="entry name" value="RRM_SF"/>
    <property type="match status" value="1"/>
</dbReference>
<dbReference type="PROSITE" id="PS50102">
    <property type="entry name" value="RRM"/>
    <property type="match status" value="1"/>
</dbReference>
<reference evidence="5" key="1">
    <citation type="journal article" date="2017" name="Nature">
        <title>The sunflower genome provides insights into oil metabolism, flowering and Asterid evolution.</title>
        <authorList>
            <person name="Badouin H."/>
            <person name="Gouzy J."/>
            <person name="Grassa C.J."/>
            <person name="Murat F."/>
            <person name="Staton S.E."/>
            <person name="Cottret L."/>
            <person name="Lelandais-Briere C."/>
            <person name="Owens G.L."/>
            <person name="Carrere S."/>
            <person name="Mayjonade B."/>
            <person name="Legrand L."/>
            <person name="Gill N."/>
            <person name="Kane N.C."/>
            <person name="Bowers J.E."/>
            <person name="Hubner S."/>
            <person name="Bellec A."/>
            <person name="Berard A."/>
            <person name="Berges H."/>
            <person name="Blanchet N."/>
            <person name="Boniface M.C."/>
            <person name="Brunel D."/>
            <person name="Catrice O."/>
            <person name="Chaidir N."/>
            <person name="Claudel C."/>
            <person name="Donnadieu C."/>
            <person name="Faraut T."/>
            <person name="Fievet G."/>
            <person name="Helmstetter N."/>
            <person name="King M."/>
            <person name="Knapp S.J."/>
            <person name="Lai Z."/>
            <person name="Le Paslier M.C."/>
            <person name="Lippi Y."/>
            <person name="Lorenzon L."/>
            <person name="Mandel J.R."/>
            <person name="Marage G."/>
            <person name="Marchand G."/>
            <person name="Marquand E."/>
            <person name="Bret-Mestries E."/>
            <person name="Morien E."/>
            <person name="Nambeesan S."/>
            <person name="Nguyen T."/>
            <person name="Pegot-Espagnet P."/>
            <person name="Pouilly N."/>
            <person name="Raftis F."/>
            <person name="Sallet E."/>
            <person name="Schiex T."/>
            <person name="Thomas J."/>
            <person name="Vandecasteele C."/>
            <person name="Vares D."/>
            <person name="Vear F."/>
            <person name="Vautrin S."/>
            <person name="Crespi M."/>
            <person name="Mangin B."/>
            <person name="Burke J.M."/>
            <person name="Salse J."/>
            <person name="Munos S."/>
            <person name="Vincourt P."/>
            <person name="Rieseberg L.H."/>
            <person name="Langlade N.B."/>
        </authorList>
    </citation>
    <scope>NUCLEOTIDE SEQUENCE [LARGE SCALE GENOMIC DNA]</scope>
    <source>
        <strain evidence="5">cv. SF193</strain>
    </source>
</reference>
<protein>
    <submittedName>
        <fullName evidence="4">Putative nucleotide-binding alpha-beta plait domain-containing protein</fullName>
    </submittedName>
</protein>
<proteinExistence type="predicted"/>
<dbReference type="InterPro" id="IPR012677">
    <property type="entry name" value="Nucleotide-bd_a/b_plait_sf"/>
</dbReference>
<dbReference type="EMBL" id="CM007894">
    <property type="protein sequence ID" value="OTG24107.1"/>
    <property type="molecule type" value="Genomic_DNA"/>
</dbReference>
<feature type="region of interest" description="Disordered" evidence="2">
    <location>
        <begin position="487"/>
        <end position="515"/>
    </location>
</feature>
<feature type="compositionally biased region" description="Basic residues" evidence="2">
    <location>
        <begin position="505"/>
        <end position="514"/>
    </location>
</feature>
<feature type="domain" description="RRM" evidence="3">
    <location>
        <begin position="39"/>
        <end position="116"/>
    </location>
</feature>
<feature type="region of interest" description="Disordered" evidence="2">
    <location>
        <begin position="432"/>
        <end position="471"/>
    </location>
</feature>
<dbReference type="InterPro" id="IPR035979">
    <property type="entry name" value="RBD_domain_sf"/>
</dbReference>
<dbReference type="OMA" id="HANFIDE"/>
<dbReference type="InParanoid" id="A0A251UL50"/>
<dbReference type="Gene3D" id="3.30.70.330">
    <property type="match status" value="1"/>
</dbReference>
<dbReference type="PANTHER" id="PTHR34427:SF5">
    <property type="entry name" value="DUF4283 DOMAIN-CONTAINING PROTEIN"/>
    <property type="match status" value="1"/>
</dbReference>
<dbReference type="SUPFAM" id="SSF54928">
    <property type="entry name" value="RNA-binding domain, RBD"/>
    <property type="match status" value="1"/>
</dbReference>
<dbReference type="GO" id="GO:0000381">
    <property type="term" value="P:regulation of alternative mRNA splicing, via spliceosome"/>
    <property type="evidence" value="ECO:0000318"/>
    <property type="project" value="GO_Central"/>
</dbReference>
<dbReference type="AlphaFoldDB" id="A0A251UL50"/>
<accession>A0A251UL50</accession>
<evidence type="ECO:0000313" key="4">
    <source>
        <dbReference type="EMBL" id="OTG24107.1"/>
    </source>
</evidence>
<feature type="compositionally biased region" description="Basic and acidic residues" evidence="2">
    <location>
        <begin position="432"/>
        <end position="442"/>
    </location>
</feature>
<feature type="compositionally biased region" description="Polar residues" evidence="2">
    <location>
        <begin position="494"/>
        <end position="503"/>
    </location>
</feature>